<keyword evidence="1" id="KW-0547">Nucleotide-binding</keyword>
<evidence type="ECO:0000256" key="1">
    <source>
        <dbReference type="ARBA" id="ARBA00022741"/>
    </source>
</evidence>
<dbReference type="Pfam" id="PF00012">
    <property type="entry name" value="HSP70"/>
    <property type="match status" value="1"/>
</dbReference>
<sequence length="1031" mass="117841">MSLKDIKYVVGIDFGAISSGVSIAHTGKPSVKYTVNEWEEKKKDEKEKSKTKGPKQFLTSILYKADGTIICGLSNTANDKASRGKGDVYISNIKQYILNIDQANEELGQKKEGLTIQKVVTDYLKKLHGLAMKCLKSQEDFCESDKFKEDFKLENIRYCLSCPKSQKNFMEKCFVDAGIIESEDLSYRLVCVTEVEASAYYCLSLDRIKSKIVHDQEYFVCDIGHCSFGMSKIQADTTELLSKVDLISEEPGQGSMNLENYFRRYLNGLNLNQNLSGNTVEISEYDLNENVFEPYIKYVTDYILEKDSKNKGEAKIFLSGYYSSDAHFFDELTTVNNGKFEKYVSFVDDTNSVDIVSLGAVSFGLRFHDLQTPFFSPKKEKSSKEKLPEETKEEKKKREDKEEKEEKKEKEEEKKIDFVIGIGKPGGDKFGFGKTPTLIMYDRRMKPKFWGEEAKQKVDANSDLNLLGNFKLFLSPKSIETYYGVNNAEIQKMAYQNNFKNSVKTEGGTRKKQDHNHDKVDAIDIISDYLRKFHDHVIKKIIGPEIKQNLLRGLFSRQKTKEDFNIRYVLTVPAMWSASAKETMAQASIEAGIIKKNELHKLRIITEPEAAALFCDKGYSKFIRDPAKPERESNFVVCDAGGGTVDLVTFGLKQHEKTGKPMIYQVGEGSGDTCGSSYLDSNFKEYILKFYEDMCVSVNLYNTDFNFVMDQFTKIKIKFNPDNDKDGYNDIKLPTERPIPYDRKTGKYMLRESRTEIRVMDTVMKKEIFNPIIDNIIRLINKQIKQAEDDSREIKSIILIGGFSRNPYLQNRIKNHYHNLYGICVPAEGVAAISHGAVSYGLNPRMVTTRLAGQSVALEVQAPFETKNENKYKEVLGPKGEKFVRNRLEYFVKKMDRIQGEIYHKTVSINYPQNVLIAIFSCDFKEGEEADDKNWRYVSNKHSKIMEEIIELPEVEGLEKGTNIEFDVSLKMDHIGVTVVIESVNNIIPGKANDNGRKLIMERKCNFVVFRNKKSLVQYSLTKSRFAYGSS</sequence>
<evidence type="ECO:0008006" key="6">
    <source>
        <dbReference type="Google" id="ProtNLM"/>
    </source>
</evidence>
<name>A0A8H7SX89_9FUNG</name>
<accession>A0A8H7SX89</accession>
<evidence type="ECO:0000313" key="5">
    <source>
        <dbReference type="Proteomes" id="UP000613177"/>
    </source>
</evidence>
<comment type="caution">
    <text evidence="4">The sequence shown here is derived from an EMBL/GenBank/DDBJ whole genome shotgun (WGS) entry which is preliminary data.</text>
</comment>
<dbReference type="Gene3D" id="3.30.420.40">
    <property type="match status" value="3"/>
</dbReference>
<feature type="region of interest" description="Disordered" evidence="3">
    <location>
        <begin position="377"/>
        <end position="410"/>
    </location>
</feature>
<organism evidence="4 5">
    <name type="scientific">Thamnidium elegans</name>
    <dbReference type="NCBI Taxonomy" id="101142"/>
    <lineage>
        <taxon>Eukaryota</taxon>
        <taxon>Fungi</taxon>
        <taxon>Fungi incertae sedis</taxon>
        <taxon>Mucoromycota</taxon>
        <taxon>Mucoromycotina</taxon>
        <taxon>Mucoromycetes</taxon>
        <taxon>Mucorales</taxon>
        <taxon>Mucorineae</taxon>
        <taxon>Mucoraceae</taxon>
        <taxon>Thamnidium</taxon>
    </lineage>
</organism>
<dbReference type="InterPro" id="IPR013126">
    <property type="entry name" value="Hsp_70_fam"/>
</dbReference>
<dbReference type="SUPFAM" id="SSF53067">
    <property type="entry name" value="Actin-like ATPase domain"/>
    <property type="match status" value="2"/>
</dbReference>
<keyword evidence="2" id="KW-0067">ATP-binding</keyword>
<dbReference type="InterPro" id="IPR043129">
    <property type="entry name" value="ATPase_NBD"/>
</dbReference>
<evidence type="ECO:0000313" key="4">
    <source>
        <dbReference type="EMBL" id="KAG2236130.1"/>
    </source>
</evidence>
<dbReference type="GO" id="GO:0140662">
    <property type="term" value="F:ATP-dependent protein folding chaperone"/>
    <property type="evidence" value="ECO:0007669"/>
    <property type="project" value="InterPro"/>
</dbReference>
<dbReference type="CDD" id="cd10170">
    <property type="entry name" value="ASKHA_NBD_HSP70"/>
    <property type="match status" value="1"/>
</dbReference>
<evidence type="ECO:0000256" key="3">
    <source>
        <dbReference type="SAM" id="MobiDB-lite"/>
    </source>
</evidence>
<dbReference type="Proteomes" id="UP000613177">
    <property type="component" value="Unassembled WGS sequence"/>
</dbReference>
<proteinExistence type="predicted"/>
<dbReference type="GO" id="GO:0005524">
    <property type="term" value="F:ATP binding"/>
    <property type="evidence" value="ECO:0007669"/>
    <property type="project" value="UniProtKB-KW"/>
</dbReference>
<dbReference type="PANTHER" id="PTHR14187">
    <property type="entry name" value="ALPHA KINASE/ELONGATION FACTOR 2 KINASE"/>
    <property type="match status" value="1"/>
</dbReference>
<evidence type="ECO:0000256" key="2">
    <source>
        <dbReference type="ARBA" id="ARBA00022840"/>
    </source>
</evidence>
<gene>
    <name evidence="4" type="ORF">INT48_006146</name>
</gene>
<dbReference type="EMBL" id="JAEPRE010000022">
    <property type="protein sequence ID" value="KAG2236130.1"/>
    <property type="molecule type" value="Genomic_DNA"/>
</dbReference>
<dbReference type="AlphaFoldDB" id="A0A8H7SX89"/>
<dbReference type="Gene3D" id="3.90.640.10">
    <property type="entry name" value="Actin, Chain A, domain 4"/>
    <property type="match status" value="1"/>
</dbReference>
<reference evidence="4" key="1">
    <citation type="submission" date="2021-01" db="EMBL/GenBank/DDBJ databases">
        <title>Metabolic potential, ecology and presence of endohyphal bacteria is reflected in genomic diversity of Mucoromycotina.</title>
        <authorList>
            <person name="Muszewska A."/>
            <person name="Okrasinska A."/>
            <person name="Steczkiewicz K."/>
            <person name="Drgas O."/>
            <person name="Orlowska M."/>
            <person name="Perlinska-Lenart U."/>
            <person name="Aleksandrzak-Piekarczyk T."/>
            <person name="Szatraj K."/>
            <person name="Zielenkiewicz U."/>
            <person name="Pilsyk S."/>
            <person name="Malc E."/>
            <person name="Mieczkowski P."/>
            <person name="Kruszewska J.S."/>
            <person name="Biernat P."/>
            <person name="Pawlowska J."/>
        </authorList>
    </citation>
    <scope>NUCLEOTIDE SEQUENCE</scope>
    <source>
        <strain evidence="4">WA0000018081</strain>
    </source>
</reference>
<dbReference type="PANTHER" id="PTHR14187:SF5">
    <property type="entry name" value="HEAT SHOCK 70 KDA PROTEIN 12A"/>
    <property type="match status" value="1"/>
</dbReference>
<protein>
    <recommendedName>
        <fullName evidence="6">Heat shock protein 70</fullName>
    </recommendedName>
</protein>
<keyword evidence="5" id="KW-1185">Reference proteome</keyword>